<name>A0ACC1Y696_MELAZ</name>
<accession>A0ACC1Y696</accession>
<gene>
    <name evidence="1" type="ORF">OWV82_010797</name>
</gene>
<keyword evidence="2" id="KW-1185">Reference proteome</keyword>
<evidence type="ECO:0000313" key="1">
    <source>
        <dbReference type="EMBL" id="KAJ4719186.1"/>
    </source>
</evidence>
<protein>
    <submittedName>
        <fullName evidence="1">Structure-specific endonuclease subunit SLX1-like</fullName>
    </submittedName>
</protein>
<evidence type="ECO:0000313" key="2">
    <source>
        <dbReference type="Proteomes" id="UP001164539"/>
    </source>
</evidence>
<proteinExistence type="predicted"/>
<dbReference type="Proteomes" id="UP001164539">
    <property type="component" value="Chromosome 5"/>
</dbReference>
<organism evidence="1 2">
    <name type="scientific">Melia azedarach</name>
    <name type="common">Chinaberry tree</name>
    <dbReference type="NCBI Taxonomy" id="155640"/>
    <lineage>
        <taxon>Eukaryota</taxon>
        <taxon>Viridiplantae</taxon>
        <taxon>Streptophyta</taxon>
        <taxon>Embryophyta</taxon>
        <taxon>Tracheophyta</taxon>
        <taxon>Spermatophyta</taxon>
        <taxon>Magnoliopsida</taxon>
        <taxon>eudicotyledons</taxon>
        <taxon>Gunneridae</taxon>
        <taxon>Pentapetalae</taxon>
        <taxon>rosids</taxon>
        <taxon>malvids</taxon>
        <taxon>Sapindales</taxon>
        <taxon>Meliaceae</taxon>
        <taxon>Melia</taxon>
    </lineage>
</organism>
<sequence length="402" mass="45368">ENILMKRQAMFPTVKFYQERGSDTDGVSERVREMRKRQQTKAVDCPETLNSIDDDEEEGNQNKGKRFFACYLLTSLCPRYKGHTYIGFTVNPRRRIRQHNGEIRCGAWRTKKRRPWEMVLCVYGFPTNVSALQFEWAWQHPSESLAVRQAAASFKSFSGVANKIKLAYTMLNLPNWQSLNITVNYFSTKYSTHSATCPSLPDHMKVQVCAMDELPCYTGIDEILFGDEDSRDNEVCVEASENSGSLEDTSGDASINNSADYLLSTDKVCYEQCGLYEHGNEKLKETSNLEVDCQQPLGLINSLDTLSSIISDTSAEETDELGRSMQYATAVNADENQEPLPTEKRTKTAEVANKDQQKVQNSTVIKTVEVIDLLTPSPNCRIMSCGKKRRISDVSAVFIDLT</sequence>
<dbReference type="EMBL" id="CM051398">
    <property type="protein sequence ID" value="KAJ4719186.1"/>
    <property type="molecule type" value="Genomic_DNA"/>
</dbReference>
<feature type="non-terminal residue" evidence="1">
    <location>
        <position position="1"/>
    </location>
</feature>
<reference evidence="1 2" key="1">
    <citation type="journal article" date="2023" name="Science">
        <title>Complex scaffold remodeling in plant triterpene biosynthesis.</title>
        <authorList>
            <person name="De La Pena R."/>
            <person name="Hodgson H."/>
            <person name="Liu J.C."/>
            <person name="Stephenson M.J."/>
            <person name="Martin A.C."/>
            <person name="Owen C."/>
            <person name="Harkess A."/>
            <person name="Leebens-Mack J."/>
            <person name="Jimenez L.E."/>
            <person name="Osbourn A."/>
            <person name="Sattely E.S."/>
        </authorList>
    </citation>
    <scope>NUCLEOTIDE SEQUENCE [LARGE SCALE GENOMIC DNA]</scope>
    <source>
        <strain evidence="2">cv. JPN11</strain>
        <tissue evidence="1">Leaf</tissue>
    </source>
</reference>
<comment type="caution">
    <text evidence="1">The sequence shown here is derived from an EMBL/GenBank/DDBJ whole genome shotgun (WGS) entry which is preliminary data.</text>
</comment>